<evidence type="ECO:0000313" key="4">
    <source>
        <dbReference type="EMBL" id="TQD25674.1"/>
    </source>
</evidence>
<dbReference type="SUPFAM" id="SSF52540">
    <property type="entry name" value="P-loop containing nucleoside triphosphate hydrolases"/>
    <property type="match status" value="1"/>
</dbReference>
<feature type="domain" description="KaiC-like" evidence="3">
    <location>
        <begin position="37"/>
        <end position="227"/>
    </location>
</feature>
<reference evidence="4 5" key="1">
    <citation type="submission" date="2019-06" db="EMBL/GenBank/DDBJ databases">
        <title>Draft genome sequence of Methanolobus vulcani B1d.</title>
        <authorList>
            <person name="Creighbaum A.J."/>
            <person name="Ticak T."/>
            <person name="Hariraju D."/>
            <person name="Arivett B.A."/>
            <person name="Ferguson D.J.Jr."/>
        </authorList>
    </citation>
    <scope>NUCLEOTIDE SEQUENCE [LARGE SCALE GENOMIC DNA]</scope>
    <source>
        <strain evidence="4 5">B1d</strain>
    </source>
</reference>
<evidence type="ECO:0000313" key="5">
    <source>
        <dbReference type="Proteomes" id="UP000319335"/>
    </source>
</evidence>
<comment type="caution">
    <text evidence="4">The sequence shown here is derived from an EMBL/GenBank/DDBJ whole genome shotgun (WGS) entry which is preliminary data.</text>
</comment>
<gene>
    <name evidence="4" type="ORF">FKV42_07180</name>
</gene>
<dbReference type="PANTHER" id="PTHR43637">
    <property type="entry name" value="UPF0273 PROTEIN TM_0370"/>
    <property type="match status" value="1"/>
</dbReference>
<dbReference type="PANTHER" id="PTHR43637:SF2">
    <property type="entry name" value="PROTEIN GVPD 1"/>
    <property type="match status" value="1"/>
</dbReference>
<keyword evidence="2" id="KW-0067">ATP-binding</keyword>
<dbReference type="EMBL" id="VIAQ01000014">
    <property type="protein sequence ID" value="TQD25674.1"/>
    <property type="molecule type" value="Genomic_DNA"/>
</dbReference>
<dbReference type="InterPro" id="IPR027417">
    <property type="entry name" value="P-loop_NTPase"/>
</dbReference>
<dbReference type="AlphaFoldDB" id="A0A7Z8KNM9"/>
<dbReference type="Proteomes" id="UP000319335">
    <property type="component" value="Unassembled WGS sequence"/>
</dbReference>
<proteinExistence type="predicted"/>
<dbReference type="Pfam" id="PF06745">
    <property type="entry name" value="ATPase"/>
    <property type="match status" value="1"/>
</dbReference>
<evidence type="ECO:0000256" key="2">
    <source>
        <dbReference type="ARBA" id="ARBA00022840"/>
    </source>
</evidence>
<accession>A0A7Z8KNM9</accession>
<organism evidence="4 5">
    <name type="scientific">Methanolobus vulcani</name>
    <dbReference type="NCBI Taxonomy" id="38026"/>
    <lineage>
        <taxon>Archaea</taxon>
        <taxon>Methanobacteriati</taxon>
        <taxon>Methanobacteriota</taxon>
        <taxon>Stenosarchaea group</taxon>
        <taxon>Methanomicrobia</taxon>
        <taxon>Methanosarcinales</taxon>
        <taxon>Methanosarcinaceae</taxon>
        <taxon>Methanolobus</taxon>
    </lineage>
</organism>
<evidence type="ECO:0000256" key="1">
    <source>
        <dbReference type="ARBA" id="ARBA00022741"/>
    </source>
</evidence>
<dbReference type="Gene3D" id="3.40.50.300">
    <property type="entry name" value="P-loop containing nucleotide triphosphate hydrolases"/>
    <property type="match status" value="1"/>
</dbReference>
<keyword evidence="1" id="KW-0547">Nucleotide-binding</keyword>
<name>A0A7Z8KNM9_9EURY</name>
<dbReference type="InterPro" id="IPR014774">
    <property type="entry name" value="KaiC-like_dom"/>
</dbReference>
<evidence type="ECO:0000259" key="3">
    <source>
        <dbReference type="Pfam" id="PF06745"/>
    </source>
</evidence>
<dbReference type="GO" id="GO:0005524">
    <property type="term" value="F:ATP binding"/>
    <property type="evidence" value="ECO:0007669"/>
    <property type="project" value="UniProtKB-KW"/>
</dbReference>
<sequence length="232" mass="26240">MITLRVLMVLTSFGLKNVPTNVVLLVEEDIGDVKGVFFRKITSDALKSGKKVFYISTRNSESDLKDEMNRFESFAKPELLTVIGNFSDHIALLDMCYKRHRLYSRLHGEDNGSLLHNISEADVCIIDTFAALFVHEDTEVISETIEALISISRKENITFLLSADMGILPERAEKIIRSMVDGVIQFRTEYLAGKINRFINIPKMKGSIPLNKMIAYNVTSQGITMDMRERVG</sequence>
<protein>
    <recommendedName>
        <fullName evidence="3">KaiC-like domain-containing protein</fullName>
    </recommendedName>
</protein>
<keyword evidence="5" id="KW-1185">Reference proteome</keyword>